<dbReference type="EMBL" id="EZ419799">
    <property type="protein sequence ID" value="ACZ28154.1"/>
    <property type="molecule type" value="mRNA"/>
</dbReference>
<dbReference type="SUPFAM" id="SSF54928">
    <property type="entry name" value="RNA-binding domain, RBD"/>
    <property type="match status" value="1"/>
</dbReference>
<organism evidence="5">
    <name type="scientific">Simulium nigrimanum</name>
    <name type="common">Black fly</name>
    <dbReference type="NCBI Taxonomy" id="683695"/>
    <lineage>
        <taxon>Eukaryota</taxon>
        <taxon>Metazoa</taxon>
        <taxon>Ecdysozoa</taxon>
        <taxon>Arthropoda</taxon>
        <taxon>Hexapoda</taxon>
        <taxon>Insecta</taxon>
        <taxon>Pterygota</taxon>
        <taxon>Neoptera</taxon>
        <taxon>Endopterygota</taxon>
        <taxon>Diptera</taxon>
        <taxon>Nematocera</taxon>
        <taxon>Chironomoidea</taxon>
        <taxon>Simuliidae</taxon>
        <taxon>Simulium</taxon>
    </lineage>
</organism>
<dbReference type="InterPro" id="IPR000504">
    <property type="entry name" value="RRM_dom"/>
</dbReference>
<feature type="region of interest" description="Disordered" evidence="3">
    <location>
        <begin position="223"/>
        <end position="315"/>
    </location>
</feature>
<feature type="compositionally biased region" description="Gly residues" evidence="3">
    <location>
        <begin position="252"/>
        <end position="267"/>
    </location>
</feature>
<dbReference type="PROSITE" id="PS50102">
    <property type="entry name" value="RRM"/>
    <property type="match status" value="1"/>
</dbReference>
<evidence type="ECO:0000256" key="1">
    <source>
        <dbReference type="ARBA" id="ARBA00022884"/>
    </source>
</evidence>
<feature type="non-terminal residue" evidence="5">
    <location>
        <position position="315"/>
    </location>
</feature>
<dbReference type="InterPro" id="IPR035979">
    <property type="entry name" value="RBD_domain_sf"/>
</dbReference>
<feature type="compositionally biased region" description="Low complexity" evidence="3">
    <location>
        <begin position="70"/>
        <end position="83"/>
    </location>
</feature>
<feature type="compositionally biased region" description="Polar residues" evidence="3">
    <location>
        <begin position="139"/>
        <end position="148"/>
    </location>
</feature>
<feature type="domain" description="RRM" evidence="4">
    <location>
        <begin position="150"/>
        <end position="238"/>
    </location>
</feature>
<proteinExistence type="evidence at transcript level"/>
<keyword evidence="1 2" id="KW-0694">RNA-binding</keyword>
<dbReference type="Pfam" id="PF00076">
    <property type="entry name" value="RRM_1"/>
    <property type="match status" value="1"/>
</dbReference>
<dbReference type="AlphaFoldDB" id="D1FPP9"/>
<feature type="non-terminal residue" evidence="5">
    <location>
        <position position="1"/>
    </location>
</feature>
<dbReference type="SMART" id="SM00360">
    <property type="entry name" value="RRM"/>
    <property type="match status" value="1"/>
</dbReference>
<dbReference type="GO" id="GO:0003729">
    <property type="term" value="F:mRNA binding"/>
    <property type="evidence" value="ECO:0007669"/>
    <property type="project" value="TreeGrafter"/>
</dbReference>
<dbReference type="Gene3D" id="3.30.70.330">
    <property type="match status" value="1"/>
</dbReference>
<reference evidence="5" key="1">
    <citation type="submission" date="2009-10" db="EMBL/GenBank/DDBJ databases">
        <title>An Insight into the Sialotranscriptome of Simulium nigrimanum, a Black Fly Associated with Fogo Selvagem in South America.</title>
        <authorList>
            <person name="Ribeiro J.M.C."/>
            <person name="Valenzuela J.G."/>
            <person name="Pham V.M."/>
            <person name="Kleeman L."/>
            <person name="Barbian K.D."/>
            <person name="Favreau A.J."/>
            <person name="Eaton D.P."/>
            <person name="Aoki V."/>
            <person name="Hans-Filho G."/>
            <person name="Rivitti E.A."/>
            <person name="Diaz L.A."/>
        </authorList>
    </citation>
    <scope>NUCLEOTIDE SEQUENCE</scope>
    <source>
        <tissue evidence="5">Salivary glands</tissue>
    </source>
</reference>
<evidence type="ECO:0000259" key="4">
    <source>
        <dbReference type="PROSITE" id="PS50102"/>
    </source>
</evidence>
<dbReference type="PANTHER" id="PTHR10693">
    <property type="entry name" value="RAS GTPASE-ACTIVATING PROTEIN-BINDING PROTEIN"/>
    <property type="match status" value="1"/>
</dbReference>
<feature type="compositionally biased region" description="Polar residues" evidence="3">
    <location>
        <begin position="283"/>
        <end position="299"/>
    </location>
</feature>
<feature type="compositionally biased region" description="Gly residues" evidence="3">
    <location>
        <begin position="306"/>
        <end position="315"/>
    </location>
</feature>
<feature type="region of interest" description="Disordered" evidence="3">
    <location>
        <begin position="1"/>
        <end position="150"/>
    </location>
</feature>
<evidence type="ECO:0000256" key="2">
    <source>
        <dbReference type="PROSITE-ProRule" id="PRU00176"/>
    </source>
</evidence>
<feature type="compositionally biased region" description="Basic and acidic residues" evidence="3">
    <location>
        <begin position="98"/>
        <end position="114"/>
    </location>
</feature>
<name>D1FPP9_SIMNI</name>
<accession>D1FPP9</accession>
<evidence type="ECO:0000256" key="3">
    <source>
        <dbReference type="SAM" id="MobiDB-lite"/>
    </source>
</evidence>
<dbReference type="GO" id="GO:1990904">
    <property type="term" value="C:ribonucleoprotein complex"/>
    <property type="evidence" value="ECO:0007669"/>
    <property type="project" value="TreeGrafter"/>
</dbReference>
<protein>
    <submittedName>
        <fullName evidence="5">RasGAP SH3 binding protein rasputin</fullName>
    </submittedName>
</protein>
<dbReference type="InterPro" id="IPR039539">
    <property type="entry name" value="Ras_GTPase_bind_prot"/>
</dbReference>
<dbReference type="PANTHER" id="PTHR10693:SF20">
    <property type="entry name" value="AT27578P"/>
    <property type="match status" value="1"/>
</dbReference>
<evidence type="ECO:0000313" key="5">
    <source>
        <dbReference type="EMBL" id="ACZ28154.1"/>
    </source>
</evidence>
<dbReference type="InterPro" id="IPR012677">
    <property type="entry name" value="Nucleotide-bd_a/b_plait_sf"/>
</dbReference>
<dbReference type="GO" id="GO:0005829">
    <property type="term" value="C:cytosol"/>
    <property type="evidence" value="ECO:0007669"/>
    <property type="project" value="TreeGrafter"/>
</dbReference>
<feature type="compositionally biased region" description="Basic and acidic residues" evidence="3">
    <location>
        <begin position="121"/>
        <end position="138"/>
    </location>
</feature>
<sequence length="315" mass="33414">ADSGDGFEVNEDKVAAQPPQSNEPKTYANLVKSGGSGLSFAASIGSGGGMMNNSSPANRSAMSPPPMQKHQSSQQQSQQHQQQGTSVGPHHGSGGYQSDHRQRQHDGGRIDMGRGDGNGGMRDDQRGLNRPQRGERRTSNTNSVNYGDSHQVFVGNIPHAATEEELRNLFGQFGQIVDLRILPKSNQKTPGQWAPPNYGFVIFEEQQAAADCLANTPVYYPDNNAQTGQKLNVEEKKTRPSGNDRDRDRRIGGSGGPGPMGGLGGMGNSTQHGPRSTGADRNGPQSRNNDLSQSGSLNRIGTGQRTRGGGGGNNS</sequence>
<feature type="compositionally biased region" description="Basic and acidic residues" evidence="3">
    <location>
        <begin position="232"/>
        <end position="251"/>
    </location>
</feature>